<evidence type="ECO:0000256" key="2">
    <source>
        <dbReference type="ARBA" id="ARBA00022475"/>
    </source>
</evidence>
<dbReference type="Proteomes" id="UP001589738">
    <property type="component" value="Unassembled WGS sequence"/>
</dbReference>
<feature type="transmembrane region" description="Helical" evidence="6">
    <location>
        <begin position="115"/>
        <end position="135"/>
    </location>
</feature>
<dbReference type="EMBL" id="JBHLUU010000121">
    <property type="protein sequence ID" value="MFC0477451.1"/>
    <property type="molecule type" value="Genomic_DNA"/>
</dbReference>
<gene>
    <name evidence="7" type="ORF">ACFFHF_19865</name>
</gene>
<evidence type="ECO:0000256" key="1">
    <source>
        <dbReference type="ARBA" id="ARBA00004651"/>
    </source>
</evidence>
<comment type="subcellular location">
    <subcellularLocation>
        <location evidence="1">Cell membrane</location>
        <topology evidence="1">Multi-pass membrane protein</topology>
    </subcellularLocation>
</comment>
<evidence type="ECO:0000256" key="6">
    <source>
        <dbReference type="SAM" id="Phobius"/>
    </source>
</evidence>
<feature type="transmembrane region" description="Helical" evidence="6">
    <location>
        <begin position="12"/>
        <end position="30"/>
    </location>
</feature>
<sequence length="285" mass="32883">MNMQHKALSELYFEWNIPLIIVCLAIAFLYEHKRKTMEFHLTKNQKISFHLGVSLLAVSLGSPLNSVGHYLFSVHMFIQSIIYLAVPPLILFGLPKKEVGKLINKYKIVRKTIHIVTKPVLAILLFNVVFSFYHVPFIFDFIMGNQLYINLSILFLFFLSFIMWWPILPPVDSIEGMKPLYKIAYICGMGILLTPACALIIFSKDILYSSYMHMPRLFGIGTLDDQQAGGALMKIIQEAIYGSVLAVIFFKWAKEQRNLDLESEIDRKEEEYLQKFRNIDTDSLS</sequence>
<evidence type="ECO:0000256" key="4">
    <source>
        <dbReference type="ARBA" id="ARBA00022989"/>
    </source>
</evidence>
<keyword evidence="2" id="KW-1003">Cell membrane</keyword>
<keyword evidence="3 6" id="KW-0812">Transmembrane</keyword>
<proteinExistence type="predicted"/>
<feature type="transmembrane region" description="Helical" evidence="6">
    <location>
        <begin position="51"/>
        <end position="71"/>
    </location>
</feature>
<reference evidence="7 8" key="1">
    <citation type="submission" date="2024-09" db="EMBL/GenBank/DDBJ databases">
        <authorList>
            <person name="Sun Q."/>
            <person name="Mori K."/>
        </authorList>
    </citation>
    <scope>NUCLEOTIDE SEQUENCE [LARGE SCALE GENOMIC DNA]</scope>
    <source>
        <strain evidence="7 8">CGMCC 1.9126</strain>
    </source>
</reference>
<name>A0ABV6KZM0_9BACI</name>
<feature type="transmembrane region" description="Helical" evidence="6">
    <location>
        <begin position="77"/>
        <end position="94"/>
    </location>
</feature>
<accession>A0ABV6KZM0</accession>
<protein>
    <submittedName>
        <fullName evidence="7">Cytochrome c oxidase assembly protein</fullName>
    </submittedName>
</protein>
<feature type="transmembrane region" description="Helical" evidence="6">
    <location>
        <begin position="235"/>
        <end position="253"/>
    </location>
</feature>
<keyword evidence="5 6" id="KW-0472">Membrane</keyword>
<feature type="transmembrane region" description="Helical" evidence="6">
    <location>
        <begin position="147"/>
        <end position="168"/>
    </location>
</feature>
<dbReference type="InterPro" id="IPR019108">
    <property type="entry name" value="Caa3_assmbl_CtaG-rel"/>
</dbReference>
<evidence type="ECO:0000313" key="7">
    <source>
        <dbReference type="EMBL" id="MFC0477451.1"/>
    </source>
</evidence>
<organism evidence="7 8">
    <name type="scientific">Robertmurraya beringensis</name>
    <dbReference type="NCBI Taxonomy" id="641660"/>
    <lineage>
        <taxon>Bacteria</taxon>
        <taxon>Bacillati</taxon>
        <taxon>Bacillota</taxon>
        <taxon>Bacilli</taxon>
        <taxon>Bacillales</taxon>
        <taxon>Bacillaceae</taxon>
        <taxon>Robertmurraya</taxon>
    </lineage>
</organism>
<dbReference type="RefSeq" id="WP_160547513.1">
    <property type="nucleotide sequence ID" value="NZ_JBHLUU010000121.1"/>
</dbReference>
<evidence type="ECO:0000313" key="8">
    <source>
        <dbReference type="Proteomes" id="UP001589738"/>
    </source>
</evidence>
<comment type="caution">
    <text evidence="7">The sequence shown here is derived from an EMBL/GenBank/DDBJ whole genome shotgun (WGS) entry which is preliminary data.</text>
</comment>
<dbReference type="Pfam" id="PF09678">
    <property type="entry name" value="Caa3_CtaG"/>
    <property type="match status" value="1"/>
</dbReference>
<feature type="transmembrane region" description="Helical" evidence="6">
    <location>
        <begin position="180"/>
        <end position="202"/>
    </location>
</feature>
<evidence type="ECO:0000256" key="3">
    <source>
        <dbReference type="ARBA" id="ARBA00022692"/>
    </source>
</evidence>
<keyword evidence="8" id="KW-1185">Reference proteome</keyword>
<keyword evidence="4 6" id="KW-1133">Transmembrane helix</keyword>
<evidence type="ECO:0000256" key="5">
    <source>
        <dbReference type="ARBA" id="ARBA00023136"/>
    </source>
</evidence>